<evidence type="ECO:0000313" key="1">
    <source>
        <dbReference type="EMBL" id="AFU63157.1"/>
    </source>
</evidence>
<evidence type="ECO:0000313" key="2">
    <source>
        <dbReference type="Proteomes" id="UP000008061"/>
    </source>
</evidence>
<organism evidence="1 2">
    <name type="scientific">Lactobacillus phage ATCC 8014-B2</name>
    <dbReference type="NCBI Taxonomy" id="1225795"/>
    <lineage>
        <taxon>Viruses</taxon>
        <taxon>Duplodnaviria</taxon>
        <taxon>Heunggongvirae</taxon>
        <taxon>Uroviricota</taxon>
        <taxon>Caudoviricetes</taxon>
        <taxon>Tybeckvirinae</taxon>
        <taxon>Douglaswolinvirus</taxon>
        <taxon>Douglaswolinvirus B2</taxon>
    </lineage>
</organism>
<gene>
    <name evidence="1" type="ORF">8014-B2_0090</name>
</gene>
<name>K4I227_9CAUD</name>
<protein>
    <submittedName>
        <fullName evidence="1">Uncharacterized protein</fullName>
    </submittedName>
</protein>
<dbReference type="EMBL" id="JX486088">
    <property type="protein sequence ID" value="AFU63157.1"/>
    <property type="molecule type" value="Genomic_DNA"/>
</dbReference>
<keyword evidence="2" id="KW-1185">Reference proteome</keyword>
<dbReference type="Proteomes" id="UP000008061">
    <property type="component" value="Segment"/>
</dbReference>
<reference evidence="1 2" key="1">
    <citation type="journal article" date="2012" name="Appl. Environ. Microbiol.">
        <title>Characterization of Two Virulent Phages of Lactobacillus plantarum.</title>
        <authorList>
            <person name="Briggiler Marco M."/>
            <person name="Garneau J.E."/>
            <person name="Tremblay D."/>
            <person name="Quiberoni A."/>
            <person name="Moineau S."/>
        </authorList>
    </citation>
    <scope>NUCLEOTIDE SEQUENCE [LARGE SCALE GENOMIC DNA]</scope>
</reference>
<sequence length="59" mass="6915">MGVKLMLKQHKHHWSRVSNKPWFSSFGAEVVLECSICHRFINVSEEEASNFESKTRLTH</sequence>
<accession>K4I227</accession>
<proteinExistence type="predicted"/>